<dbReference type="EMBL" id="GL883159">
    <property type="protein sequence ID" value="EGF99405.1"/>
    <property type="molecule type" value="Genomic_DNA"/>
</dbReference>
<name>F4S7G6_MELLP</name>
<keyword evidence="3" id="KW-1185">Reference proteome</keyword>
<evidence type="ECO:0000256" key="1">
    <source>
        <dbReference type="SAM" id="MobiDB-lite"/>
    </source>
</evidence>
<feature type="compositionally biased region" description="Low complexity" evidence="1">
    <location>
        <begin position="34"/>
        <end position="57"/>
    </location>
</feature>
<protein>
    <submittedName>
        <fullName evidence="2">Uncharacterized protein</fullName>
    </submittedName>
</protein>
<evidence type="ECO:0000313" key="3">
    <source>
        <dbReference type="Proteomes" id="UP000001072"/>
    </source>
</evidence>
<dbReference type="GeneID" id="18924781"/>
<sequence length="245" mass="27367">MVLSAKSQSKLSHNITKLLQTFSRLISSPPPKYSPRMVSSPSPSASQDRSASRSTTPSSPPGYPLQSYEIRRHDANSAILLDPSPTANEARFAVRIHSDSIYLYRPAKETALFGEPVMEACIKGLIHKREAKLDDWREKKASQKGKYRLRHRHGMHIYTNGEDDSKAWREDTSGCLHLTKNNSPTRDTLACLNIPQVIPSGLDKLHNLNGSIDFLDESVTHGVEEELAILTCITTHVINRRASKN</sequence>
<accession>F4S7G6</accession>
<organism evidence="3">
    <name type="scientific">Melampsora larici-populina (strain 98AG31 / pathotype 3-4-7)</name>
    <name type="common">Poplar leaf rust fungus</name>
    <dbReference type="NCBI Taxonomy" id="747676"/>
    <lineage>
        <taxon>Eukaryota</taxon>
        <taxon>Fungi</taxon>
        <taxon>Dikarya</taxon>
        <taxon>Basidiomycota</taxon>
        <taxon>Pucciniomycotina</taxon>
        <taxon>Pucciniomycetes</taxon>
        <taxon>Pucciniales</taxon>
        <taxon>Melampsoraceae</taxon>
        <taxon>Melampsora</taxon>
    </lineage>
</organism>
<dbReference type="KEGG" id="mlr:MELLADRAFT_112748"/>
<dbReference type="InParanoid" id="F4S7G6"/>
<dbReference type="Proteomes" id="UP000001072">
    <property type="component" value="Unassembled WGS sequence"/>
</dbReference>
<dbReference type="HOGENOM" id="CLU_1133810_0_0_1"/>
<proteinExistence type="predicted"/>
<evidence type="ECO:0000313" key="2">
    <source>
        <dbReference type="EMBL" id="EGF99405.1"/>
    </source>
</evidence>
<feature type="region of interest" description="Disordered" evidence="1">
    <location>
        <begin position="26"/>
        <end position="66"/>
    </location>
</feature>
<dbReference type="AlphaFoldDB" id="F4S7G6"/>
<dbReference type="OrthoDB" id="10304330at2759"/>
<dbReference type="VEuPathDB" id="FungiDB:MELLADRAFT_112748"/>
<dbReference type="RefSeq" id="XP_007417334.1">
    <property type="nucleotide sequence ID" value="XM_007417272.1"/>
</dbReference>
<gene>
    <name evidence="2" type="ORF">MELLADRAFT_112748</name>
</gene>
<reference evidence="3" key="1">
    <citation type="journal article" date="2011" name="Proc. Natl. Acad. Sci. U.S.A.">
        <title>Obligate biotrophy features unraveled by the genomic analysis of rust fungi.</title>
        <authorList>
            <person name="Duplessis S."/>
            <person name="Cuomo C.A."/>
            <person name="Lin Y.-C."/>
            <person name="Aerts A."/>
            <person name="Tisserant E."/>
            <person name="Veneault-Fourrey C."/>
            <person name="Joly D.L."/>
            <person name="Hacquard S."/>
            <person name="Amselem J."/>
            <person name="Cantarel B.L."/>
            <person name="Chiu R."/>
            <person name="Coutinho P.M."/>
            <person name="Feau N."/>
            <person name="Field M."/>
            <person name="Frey P."/>
            <person name="Gelhaye E."/>
            <person name="Goldberg J."/>
            <person name="Grabherr M.G."/>
            <person name="Kodira C.D."/>
            <person name="Kohler A."/>
            <person name="Kuees U."/>
            <person name="Lindquist E.A."/>
            <person name="Lucas S.M."/>
            <person name="Mago R."/>
            <person name="Mauceli E."/>
            <person name="Morin E."/>
            <person name="Murat C."/>
            <person name="Pangilinan J.L."/>
            <person name="Park R."/>
            <person name="Pearson M."/>
            <person name="Quesneville H."/>
            <person name="Rouhier N."/>
            <person name="Sakthikumar S."/>
            <person name="Salamov A.A."/>
            <person name="Schmutz J."/>
            <person name="Selles B."/>
            <person name="Shapiro H."/>
            <person name="Tanguay P."/>
            <person name="Tuskan G.A."/>
            <person name="Henrissat B."/>
            <person name="Van de Peer Y."/>
            <person name="Rouze P."/>
            <person name="Ellis J.G."/>
            <person name="Dodds P.N."/>
            <person name="Schein J.E."/>
            <person name="Zhong S."/>
            <person name="Hamelin R.C."/>
            <person name="Grigoriev I.V."/>
            <person name="Szabo L.J."/>
            <person name="Martin F."/>
        </authorList>
    </citation>
    <scope>NUCLEOTIDE SEQUENCE [LARGE SCALE GENOMIC DNA]</scope>
    <source>
        <strain evidence="3">98AG31 / pathotype 3-4-7</strain>
    </source>
</reference>